<dbReference type="EMBL" id="VOIH02000009">
    <property type="protein sequence ID" value="KAF3438800.1"/>
    <property type="molecule type" value="Genomic_DNA"/>
</dbReference>
<organism evidence="1 2">
    <name type="scientific">Rhamnella rubrinervis</name>
    <dbReference type="NCBI Taxonomy" id="2594499"/>
    <lineage>
        <taxon>Eukaryota</taxon>
        <taxon>Viridiplantae</taxon>
        <taxon>Streptophyta</taxon>
        <taxon>Embryophyta</taxon>
        <taxon>Tracheophyta</taxon>
        <taxon>Spermatophyta</taxon>
        <taxon>Magnoliopsida</taxon>
        <taxon>eudicotyledons</taxon>
        <taxon>Gunneridae</taxon>
        <taxon>Pentapetalae</taxon>
        <taxon>rosids</taxon>
        <taxon>fabids</taxon>
        <taxon>Rosales</taxon>
        <taxon>Rhamnaceae</taxon>
        <taxon>rhamnoid group</taxon>
        <taxon>Rhamneae</taxon>
        <taxon>Rhamnella</taxon>
    </lineage>
</organism>
<comment type="caution">
    <text evidence="1">The sequence shown here is derived from an EMBL/GenBank/DDBJ whole genome shotgun (WGS) entry which is preliminary data.</text>
</comment>
<name>A0A8K0DWV2_9ROSA</name>
<reference evidence="1" key="1">
    <citation type="submission" date="2020-03" db="EMBL/GenBank/DDBJ databases">
        <title>A high-quality chromosome-level genome assembly of a woody plant with both climbing and erect habits, Rhamnella rubrinervis.</title>
        <authorList>
            <person name="Lu Z."/>
            <person name="Yang Y."/>
            <person name="Zhu X."/>
            <person name="Sun Y."/>
        </authorList>
    </citation>
    <scope>NUCLEOTIDE SEQUENCE</scope>
    <source>
        <strain evidence="1">BYM</strain>
        <tissue evidence="1">Leaf</tissue>
    </source>
</reference>
<evidence type="ECO:0000313" key="1">
    <source>
        <dbReference type="EMBL" id="KAF3438800.1"/>
    </source>
</evidence>
<dbReference type="Proteomes" id="UP000796880">
    <property type="component" value="Unassembled WGS sequence"/>
</dbReference>
<keyword evidence="2" id="KW-1185">Reference proteome</keyword>
<sequence>MSEPSHLVKLVGSVTGANLMNKFPTRLCPAKVDGLGQAQDKIVTLDWLSSRNAEWVRAIDRLWSTGYPQVKVLEVGLARTIRNERQSPQVAWSGLP</sequence>
<accession>A0A8K0DWV2</accession>
<proteinExistence type="predicted"/>
<gene>
    <name evidence="1" type="ORF">FNV43_RR21565</name>
</gene>
<evidence type="ECO:0000313" key="2">
    <source>
        <dbReference type="Proteomes" id="UP000796880"/>
    </source>
</evidence>
<dbReference type="AlphaFoldDB" id="A0A8K0DWV2"/>
<protein>
    <submittedName>
        <fullName evidence="1">Uncharacterized protein</fullName>
    </submittedName>
</protein>